<keyword evidence="2" id="KW-1185">Reference proteome</keyword>
<organism evidence="1 2">
    <name type="scientific">Shewanella woodyi (strain ATCC 51908 / MS32)</name>
    <dbReference type="NCBI Taxonomy" id="392500"/>
    <lineage>
        <taxon>Bacteria</taxon>
        <taxon>Pseudomonadati</taxon>
        <taxon>Pseudomonadota</taxon>
        <taxon>Gammaproteobacteria</taxon>
        <taxon>Alteromonadales</taxon>
        <taxon>Shewanellaceae</taxon>
        <taxon>Shewanella</taxon>
    </lineage>
</organism>
<dbReference type="InterPro" id="IPR045617">
    <property type="entry name" value="DUF6445"/>
</dbReference>
<dbReference type="HOGENOM" id="CLU_100937_0_0_6"/>
<sequence>MNTQTSLIRISSLSPQVIKIGEEATPIIIIDDFAEDLAPLLSFAHEAIFKQDNGSYYPGVRARLPKPYAIEVINQVFQLIYDVYRIPHHLRITPHIYSFSLITQTPESLQPLQCLPHFDTKEPNYFAILHYLNSAPHGATAFFKHKPTGYERINSERIDEYFNKAQVCLDEIKRQTPQYFTHSNEHYEIYHQVEYRPNRLIIYPGNLLHSTLVDLDTDIDSKPETGRLTSNIFINFK</sequence>
<proteinExistence type="predicted"/>
<dbReference type="Pfam" id="PF20043">
    <property type="entry name" value="DUF6445"/>
    <property type="match status" value="1"/>
</dbReference>
<reference evidence="1 2" key="1">
    <citation type="submission" date="2008-02" db="EMBL/GenBank/DDBJ databases">
        <title>Complete sequence of Shewanella woodyi ATCC 51908.</title>
        <authorList>
            <consortium name="US DOE Joint Genome Institute"/>
            <person name="Copeland A."/>
            <person name="Lucas S."/>
            <person name="Lapidus A."/>
            <person name="Glavina del Rio T."/>
            <person name="Dalin E."/>
            <person name="Tice H."/>
            <person name="Bruce D."/>
            <person name="Goodwin L."/>
            <person name="Pitluck S."/>
            <person name="Sims D."/>
            <person name="Brettin T."/>
            <person name="Detter J.C."/>
            <person name="Han C."/>
            <person name="Kuske C.R."/>
            <person name="Schmutz J."/>
            <person name="Larimer F."/>
            <person name="Land M."/>
            <person name="Hauser L."/>
            <person name="Kyrpides N."/>
            <person name="Lykidis A."/>
            <person name="Zhao J.-S."/>
            <person name="Richardson P."/>
        </authorList>
    </citation>
    <scope>NUCLEOTIDE SEQUENCE [LARGE SCALE GENOMIC DNA]</scope>
    <source>
        <strain evidence="2">ATCC 51908 / MS32</strain>
    </source>
</reference>
<accession>B1KHC4</accession>
<dbReference type="RefSeq" id="WP_012323778.1">
    <property type="nucleotide sequence ID" value="NC_010506.1"/>
</dbReference>
<dbReference type="eggNOG" id="COG0665">
    <property type="taxonomic scope" value="Bacteria"/>
</dbReference>
<evidence type="ECO:0000313" key="1">
    <source>
        <dbReference type="EMBL" id="ACA85432.1"/>
    </source>
</evidence>
<dbReference type="Proteomes" id="UP000002168">
    <property type="component" value="Chromosome"/>
</dbReference>
<gene>
    <name evidence="1" type="ordered locus">Swoo_1139</name>
</gene>
<dbReference type="AlphaFoldDB" id="B1KHC4"/>
<dbReference type="STRING" id="392500.Swoo_1139"/>
<dbReference type="KEGG" id="swd:Swoo_1139"/>
<protein>
    <submittedName>
        <fullName evidence="1">Uncharacterized protein</fullName>
    </submittedName>
</protein>
<evidence type="ECO:0000313" key="2">
    <source>
        <dbReference type="Proteomes" id="UP000002168"/>
    </source>
</evidence>
<name>B1KHC4_SHEWM</name>
<dbReference type="EMBL" id="CP000961">
    <property type="protein sequence ID" value="ACA85432.1"/>
    <property type="molecule type" value="Genomic_DNA"/>
</dbReference>